<dbReference type="Pfam" id="PF05719">
    <property type="entry name" value="GPP34"/>
    <property type="match status" value="1"/>
</dbReference>
<dbReference type="Gene3D" id="1.10.3630.10">
    <property type="entry name" value="yeast vps74-n-term truncation variant domain like"/>
    <property type="match status" value="1"/>
</dbReference>
<comment type="subcellular location">
    <subcellularLocation>
        <location evidence="1">Golgi apparatus membrane</location>
        <topology evidence="1">Peripheral membrane protein</topology>
        <orientation evidence="1">Cytoplasmic side</orientation>
    </subcellularLocation>
</comment>
<dbReference type="InterPro" id="IPR038261">
    <property type="entry name" value="GPP34-like_sf"/>
</dbReference>
<keyword evidence="6" id="KW-1185">Reference proteome</keyword>
<dbReference type="GO" id="GO:0012505">
    <property type="term" value="C:endomembrane system"/>
    <property type="evidence" value="ECO:0007669"/>
    <property type="project" value="UniProtKB-ARBA"/>
</dbReference>
<dbReference type="InterPro" id="IPR008628">
    <property type="entry name" value="GPP34-like"/>
</dbReference>
<keyword evidence="2" id="KW-0333">Golgi apparatus</keyword>
<keyword evidence="3" id="KW-0446">Lipid-binding</keyword>
<dbReference type="EMBL" id="CP021978">
    <property type="protein sequence ID" value="QCD59498.1"/>
    <property type="molecule type" value="Genomic_DNA"/>
</dbReference>
<reference evidence="5 6" key="1">
    <citation type="submission" date="2017-06" db="EMBL/GenBank/DDBJ databases">
        <title>Complete Genome Sequence of Streptomyces hawaiiensis NRRL 15010 and insights into acyldepsipeptides biosynthesis.</title>
        <authorList>
            <person name="Mariita R.M."/>
            <person name="Sello J.K."/>
        </authorList>
    </citation>
    <scope>NUCLEOTIDE SEQUENCE [LARGE SCALE GENOMIC DNA]</scope>
    <source>
        <strain evidence="5 6">ATCC 12236</strain>
    </source>
</reference>
<evidence type="ECO:0000256" key="1">
    <source>
        <dbReference type="ARBA" id="ARBA00004255"/>
    </source>
</evidence>
<evidence type="ECO:0000313" key="5">
    <source>
        <dbReference type="EMBL" id="QCD59498.1"/>
    </source>
</evidence>
<dbReference type="KEGG" id="shaw:CEB94_35385"/>
<evidence type="ECO:0000256" key="3">
    <source>
        <dbReference type="ARBA" id="ARBA00023121"/>
    </source>
</evidence>
<dbReference type="GO" id="GO:0070273">
    <property type="term" value="F:phosphatidylinositol-4-phosphate binding"/>
    <property type="evidence" value="ECO:0007669"/>
    <property type="project" value="InterPro"/>
</dbReference>
<sequence>MRSEAVNGLTCDSIYSPRGGPVPNGPLSLPARLCLLAWDAARPAAGGTAHRPGPVRAGALVELARRGLLTDEDGIATPVDLDASTGDAVLDGLLELIRESCPHPWRTWVTLRARVTFDAVREQLVAEGYLRAEKRRVLGVFPSVEYALERVAVVEALREETRQVLRGPLPVAEISEREAAVAALAAAAGLLGATTRAQRAADLTERAGTATPGLGGIVREVTGAVTAGAAVAPSP</sequence>
<evidence type="ECO:0000313" key="6">
    <source>
        <dbReference type="Proteomes" id="UP000495940"/>
    </source>
</evidence>
<dbReference type="Proteomes" id="UP000495940">
    <property type="component" value="Chromosome"/>
</dbReference>
<name>A0A6G5RMW1_9ACTN</name>
<dbReference type="AlphaFoldDB" id="A0A6G5RMW1"/>
<gene>
    <name evidence="5" type="ORF">CEB94_35385</name>
</gene>
<evidence type="ECO:0000256" key="2">
    <source>
        <dbReference type="ARBA" id="ARBA00023034"/>
    </source>
</evidence>
<proteinExistence type="predicted"/>
<organism evidence="5 6">
    <name type="scientific">Streptomyces hawaiiensis</name>
    <dbReference type="NCBI Taxonomy" id="67305"/>
    <lineage>
        <taxon>Bacteria</taxon>
        <taxon>Bacillati</taxon>
        <taxon>Actinomycetota</taxon>
        <taxon>Actinomycetes</taxon>
        <taxon>Kitasatosporales</taxon>
        <taxon>Streptomycetaceae</taxon>
        <taxon>Streptomyces</taxon>
    </lineage>
</organism>
<dbReference type="GO" id="GO:0005737">
    <property type="term" value="C:cytoplasm"/>
    <property type="evidence" value="ECO:0007669"/>
    <property type="project" value="UniProtKB-ARBA"/>
</dbReference>
<evidence type="ECO:0000256" key="4">
    <source>
        <dbReference type="ARBA" id="ARBA00023136"/>
    </source>
</evidence>
<keyword evidence="4" id="KW-0472">Membrane</keyword>
<protein>
    <submittedName>
        <fullName evidence="5">GPP34 family phosphoprotein</fullName>
    </submittedName>
</protein>
<accession>A0A6G5RMW1</accession>